<dbReference type="AlphaFoldDB" id="A0A1J1IAW9"/>
<dbReference type="EMBL" id="CVRI01000044">
    <property type="protein sequence ID" value="CRK96708.1"/>
    <property type="molecule type" value="Genomic_DNA"/>
</dbReference>
<dbReference type="Proteomes" id="UP000183832">
    <property type="component" value="Unassembled WGS sequence"/>
</dbReference>
<gene>
    <name evidence="2" type="ORF">CLUMA_CG010287</name>
</gene>
<keyword evidence="3" id="KW-1185">Reference proteome</keyword>
<proteinExistence type="predicted"/>
<keyword evidence="1" id="KW-0732">Signal</keyword>
<evidence type="ECO:0000313" key="3">
    <source>
        <dbReference type="Proteomes" id="UP000183832"/>
    </source>
</evidence>
<name>A0A1J1IAW9_9DIPT</name>
<organism evidence="2 3">
    <name type="scientific">Clunio marinus</name>
    <dbReference type="NCBI Taxonomy" id="568069"/>
    <lineage>
        <taxon>Eukaryota</taxon>
        <taxon>Metazoa</taxon>
        <taxon>Ecdysozoa</taxon>
        <taxon>Arthropoda</taxon>
        <taxon>Hexapoda</taxon>
        <taxon>Insecta</taxon>
        <taxon>Pterygota</taxon>
        <taxon>Neoptera</taxon>
        <taxon>Endopterygota</taxon>
        <taxon>Diptera</taxon>
        <taxon>Nematocera</taxon>
        <taxon>Chironomoidea</taxon>
        <taxon>Chironomidae</taxon>
        <taxon>Clunio</taxon>
    </lineage>
</organism>
<evidence type="ECO:0000313" key="2">
    <source>
        <dbReference type="EMBL" id="CRK96708.1"/>
    </source>
</evidence>
<evidence type="ECO:0000256" key="1">
    <source>
        <dbReference type="SAM" id="SignalP"/>
    </source>
</evidence>
<feature type="signal peptide" evidence="1">
    <location>
        <begin position="1"/>
        <end position="22"/>
    </location>
</feature>
<feature type="chain" id="PRO_5012746359" evidence="1">
    <location>
        <begin position="23"/>
        <end position="276"/>
    </location>
</feature>
<sequence length="276" mass="32124">MKILILLFCVISCVTCISGGEADRYKKCLQDYAAKTGQLDAYCETKISQLKEGIDDSIKSILKRENMTECGMKLFKDNKVDDIALNVSIQKYSNSIIDEKAFVKEIKNIFEYIAGRAAIYCYPEVIGNYIDDNLIRGQLDARVSHVRVCVFKYLIDIKIIDPKRHNISEGIYANENCESEFVEWRENFPSASLSLMSFDDFRVIFRLSSAKLDECEHQKAKEEKLHEQMFSYLVLAFFDKSDPQLQERRINFFNLYKKFLENQLKCMKKVFECADE</sequence>
<reference evidence="2 3" key="1">
    <citation type="submission" date="2015-04" db="EMBL/GenBank/DDBJ databases">
        <authorList>
            <person name="Syromyatnikov M.Y."/>
            <person name="Popov V.N."/>
        </authorList>
    </citation>
    <scope>NUCLEOTIDE SEQUENCE [LARGE SCALE GENOMIC DNA]</scope>
</reference>
<protein>
    <submittedName>
        <fullName evidence="2">CLUMA_CG010287, isoform A</fullName>
    </submittedName>
</protein>
<accession>A0A1J1IAW9</accession>